<reference evidence="2 3" key="1">
    <citation type="submission" date="2023-12" db="EMBL/GenBank/DDBJ databases">
        <title>A high-quality genome assembly for Dillenia turbinata (Dilleniales).</title>
        <authorList>
            <person name="Chanderbali A."/>
        </authorList>
    </citation>
    <scope>NUCLEOTIDE SEQUENCE [LARGE SCALE GENOMIC DNA]</scope>
    <source>
        <strain evidence="2">LSX21</strain>
        <tissue evidence="2">Leaf</tissue>
    </source>
</reference>
<keyword evidence="1" id="KW-0539">Nucleus</keyword>
<protein>
    <submittedName>
        <fullName evidence="2">Uncharacterized protein</fullName>
    </submittedName>
</protein>
<proteinExistence type="inferred from homology"/>
<dbReference type="PANTHER" id="PTHR11021:SF0">
    <property type="entry name" value="SMALL NUCLEAR RIBONUCLEOPROTEIN F"/>
    <property type="match status" value="1"/>
</dbReference>
<dbReference type="Gene3D" id="2.30.30.100">
    <property type="match status" value="1"/>
</dbReference>
<comment type="similarity">
    <text evidence="1">Belongs to the snRNP Sm proteins family. SmF/LSm6 subfamily.</text>
</comment>
<keyword evidence="1" id="KW-0747">Spliceosome</keyword>
<keyword evidence="1" id="KW-0687">Ribonucleoprotein</keyword>
<dbReference type="GO" id="GO:0000398">
    <property type="term" value="P:mRNA splicing, via spliceosome"/>
    <property type="evidence" value="ECO:0007669"/>
    <property type="project" value="InterPro"/>
</dbReference>
<dbReference type="GO" id="GO:0034715">
    <property type="term" value="C:pICln-Sm protein complex"/>
    <property type="evidence" value="ECO:0007669"/>
    <property type="project" value="TreeGrafter"/>
</dbReference>
<keyword evidence="1" id="KW-0507">mRNA processing</keyword>
<keyword evidence="3" id="KW-1185">Reference proteome</keyword>
<dbReference type="AlphaFoldDB" id="A0AAN8Z0K0"/>
<dbReference type="GO" id="GO:0003723">
    <property type="term" value="F:RNA binding"/>
    <property type="evidence" value="ECO:0007669"/>
    <property type="project" value="UniProtKB-UniRule"/>
</dbReference>
<organism evidence="2 3">
    <name type="scientific">Dillenia turbinata</name>
    <dbReference type="NCBI Taxonomy" id="194707"/>
    <lineage>
        <taxon>Eukaryota</taxon>
        <taxon>Viridiplantae</taxon>
        <taxon>Streptophyta</taxon>
        <taxon>Embryophyta</taxon>
        <taxon>Tracheophyta</taxon>
        <taxon>Spermatophyta</taxon>
        <taxon>Magnoliopsida</taxon>
        <taxon>eudicotyledons</taxon>
        <taxon>Gunneridae</taxon>
        <taxon>Pentapetalae</taxon>
        <taxon>Dilleniales</taxon>
        <taxon>Dilleniaceae</taxon>
        <taxon>Dillenia</taxon>
    </lineage>
</organism>
<keyword evidence="1" id="KW-0694">RNA-binding</keyword>
<dbReference type="GO" id="GO:0005685">
    <property type="term" value="C:U1 snRNP"/>
    <property type="evidence" value="ECO:0007669"/>
    <property type="project" value="TreeGrafter"/>
</dbReference>
<accession>A0AAN8Z0K0</accession>
<keyword evidence="1" id="KW-0508">mRNA splicing</keyword>
<dbReference type="Proteomes" id="UP001370490">
    <property type="component" value="Unassembled WGS sequence"/>
</dbReference>
<dbReference type="GO" id="GO:0071013">
    <property type="term" value="C:catalytic step 2 spliceosome"/>
    <property type="evidence" value="ECO:0007669"/>
    <property type="project" value="TreeGrafter"/>
</dbReference>
<dbReference type="EMBL" id="JBAMMX010000024">
    <property type="protein sequence ID" value="KAK6916323.1"/>
    <property type="molecule type" value="Genomic_DNA"/>
</dbReference>
<dbReference type="PANTHER" id="PTHR11021">
    <property type="entry name" value="SMALL NUCLEAR RIBONUCLEOPROTEIN F SNRNP-F"/>
    <property type="match status" value="1"/>
</dbReference>
<evidence type="ECO:0000313" key="2">
    <source>
        <dbReference type="EMBL" id="KAK6916323.1"/>
    </source>
</evidence>
<evidence type="ECO:0000256" key="1">
    <source>
        <dbReference type="PIRNR" id="PIRNR006609"/>
    </source>
</evidence>
<sequence length="112" mass="12961">MKFLFYISQTIPVNTKPFLNYLTGKRVIVKLKWGYGIQRCLHIKFPFLSGSLLCIKPGFQGKGPRKRKLMRCPQIFVCCLQLANIEEYIEGQFTGNLGEILIRYLPWTNGIC</sequence>
<gene>
    <name evidence="2" type="ORF">RJ641_019184</name>
</gene>
<comment type="subcellular location">
    <subcellularLocation>
        <location evidence="1">Nucleus</location>
    </subcellularLocation>
</comment>
<dbReference type="InterPro" id="IPR016487">
    <property type="entry name" value="Lsm6/sSmF"/>
</dbReference>
<comment type="caution">
    <text evidence="2">The sequence shown here is derived from an EMBL/GenBank/DDBJ whole genome shotgun (WGS) entry which is preliminary data.</text>
</comment>
<evidence type="ECO:0000313" key="3">
    <source>
        <dbReference type="Proteomes" id="UP001370490"/>
    </source>
</evidence>
<name>A0AAN8Z0K0_9MAGN</name>